<dbReference type="OMA" id="HAMGHGQ"/>
<dbReference type="EnsemblMetazoa" id="XM_038214364.1">
    <property type="protein sequence ID" value="XP_038070292.1"/>
    <property type="gene ID" value="LOC119739417"/>
</dbReference>
<dbReference type="PANTHER" id="PTHR12307:SF53">
    <property type="entry name" value="PROTEIN PHOSPHATASE 1 REGULATORY SUBUNIT"/>
    <property type="match status" value="1"/>
</dbReference>
<dbReference type="GO" id="GO:0005979">
    <property type="term" value="P:regulation of glycogen biosynthetic process"/>
    <property type="evidence" value="ECO:0007669"/>
    <property type="project" value="TreeGrafter"/>
</dbReference>
<dbReference type="InterPro" id="IPR005036">
    <property type="entry name" value="CBM21_dom"/>
</dbReference>
<evidence type="ECO:0000256" key="1">
    <source>
        <dbReference type="SAM" id="MobiDB-lite"/>
    </source>
</evidence>
<dbReference type="GeneID" id="119739417"/>
<evidence type="ECO:0000259" key="2">
    <source>
        <dbReference type="PROSITE" id="PS51159"/>
    </source>
</evidence>
<feature type="compositionally biased region" description="Polar residues" evidence="1">
    <location>
        <begin position="115"/>
        <end position="126"/>
    </location>
</feature>
<organism evidence="3 4">
    <name type="scientific">Patiria miniata</name>
    <name type="common">Bat star</name>
    <name type="synonym">Asterina miniata</name>
    <dbReference type="NCBI Taxonomy" id="46514"/>
    <lineage>
        <taxon>Eukaryota</taxon>
        <taxon>Metazoa</taxon>
        <taxon>Echinodermata</taxon>
        <taxon>Eleutherozoa</taxon>
        <taxon>Asterozoa</taxon>
        <taxon>Asteroidea</taxon>
        <taxon>Valvatacea</taxon>
        <taxon>Valvatida</taxon>
        <taxon>Asterinidae</taxon>
        <taxon>Patiria</taxon>
    </lineage>
</organism>
<dbReference type="GO" id="GO:2001069">
    <property type="term" value="F:glycogen binding"/>
    <property type="evidence" value="ECO:0007669"/>
    <property type="project" value="TreeGrafter"/>
</dbReference>
<dbReference type="Gene3D" id="2.60.40.2440">
    <property type="entry name" value="Carbohydrate binding type-21 domain"/>
    <property type="match status" value="1"/>
</dbReference>
<evidence type="ECO:0000313" key="3">
    <source>
        <dbReference type="EnsemblMetazoa" id="XP_038070292.1"/>
    </source>
</evidence>
<protein>
    <recommendedName>
        <fullName evidence="2">CBM21 domain-containing protein</fullName>
    </recommendedName>
</protein>
<dbReference type="RefSeq" id="XP_038070292.1">
    <property type="nucleotide sequence ID" value="XM_038214364.1"/>
</dbReference>
<accession>A0A914B2Q4</accession>
<dbReference type="GO" id="GO:0000164">
    <property type="term" value="C:protein phosphatase type 1 complex"/>
    <property type="evidence" value="ECO:0007669"/>
    <property type="project" value="TreeGrafter"/>
</dbReference>
<dbReference type="Proteomes" id="UP000887568">
    <property type="component" value="Unplaced"/>
</dbReference>
<dbReference type="AlphaFoldDB" id="A0A914B2Q4"/>
<feature type="compositionally biased region" description="Low complexity" evidence="1">
    <location>
        <begin position="127"/>
        <end position="146"/>
    </location>
</feature>
<reference evidence="3" key="1">
    <citation type="submission" date="2022-11" db="UniProtKB">
        <authorList>
            <consortium name="EnsemblMetazoa"/>
        </authorList>
    </citation>
    <scope>IDENTIFICATION</scope>
</reference>
<feature type="region of interest" description="Disordered" evidence="1">
    <location>
        <begin position="91"/>
        <end position="170"/>
    </location>
</feature>
<dbReference type="PANTHER" id="PTHR12307">
    <property type="entry name" value="PROTEIN PHOSPHATASE 1 REGULATORY SUBUNIT"/>
    <property type="match status" value="1"/>
</dbReference>
<feature type="domain" description="CBM21" evidence="2">
    <location>
        <begin position="239"/>
        <end position="346"/>
    </location>
</feature>
<dbReference type="PROSITE" id="PS51159">
    <property type="entry name" value="CBM21"/>
    <property type="match status" value="1"/>
</dbReference>
<dbReference type="OrthoDB" id="8942186at2759"/>
<keyword evidence="4" id="KW-1185">Reference proteome</keyword>
<dbReference type="InterPro" id="IPR038175">
    <property type="entry name" value="CBM21_dom_sf"/>
</dbReference>
<sequence length="366" mass="39279">MLAGSGGSPDHVDSGEFALINISPLARPNMTANTLTNGGADTDLNGTETTLEMANTPVKSSRMKNMPRPPPIDIELARCVDQDVLDCEFDDCSSASSEDRPRYAENEDMTEEDSGSSLCVASPQSISSPTVTSPASVASSSDTTDTGILRRKSSIKDSSKTPETPGGKSVRFADALGLDLETVRDILESESPPDYPSMAAAACAAAAGLDASGRTVALSIQPRYLSMSFIQPGGQPDFITRVNQQGVCLENAILSDFTVLGTIKVQNLSYHKRVKVRYSSDGWKSFGDIPASYVQNSCDGPTDRFSFGLTAPRDMAVGDRLEFCLCYTAGSKEYWDNNFGKNYALVCHTQGEVIDAENSLLWTHFL</sequence>
<proteinExistence type="predicted"/>
<evidence type="ECO:0000313" key="4">
    <source>
        <dbReference type="Proteomes" id="UP000887568"/>
    </source>
</evidence>
<dbReference type="InterPro" id="IPR050782">
    <property type="entry name" value="PP1_regulatory_subunit_3"/>
</dbReference>
<dbReference type="GO" id="GO:0008157">
    <property type="term" value="F:protein phosphatase 1 binding"/>
    <property type="evidence" value="ECO:0007669"/>
    <property type="project" value="TreeGrafter"/>
</dbReference>
<name>A0A914B2Q4_PATMI</name>
<dbReference type="Pfam" id="PF03370">
    <property type="entry name" value="CBM_21"/>
    <property type="match status" value="1"/>
</dbReference>